<reference evidence="1 2" key="1">
    <citation type="submission" date="2020-02" db="EMBL/GenBank/DDBJ databases">
        <authorList>
            <person name="Ma Q."/>
            <person name="Huang Y."/>
            <person name="Song X."/>
            <person name="Pei D."/>
        </authorList>
    </citation>
    <scope>NUCLEOTIDE SEQUENCE [LARGE SCALE GENOMIC DNA]</scope>
    <source>
        <strain evidence="1">Sxm20200214</strain>
        <tissue evidence="1">Leaf</tissue>
    </source>
</reference>
<dbReference type="AlphaFoldDB" id="A0A8X7TGP7"/>
<dbReference type="OrthoDB" id="67155at2759"/>
<proteinExistence type="predicted"/>
<sequence length="91" mass="9711">MDDRGGGGSFVAVRRAAPRLEQRSVYHSSSSAEVVAGSAAWLGRGLSCVCAQGSNGDTRLSFDLTPAQEECLLRLQSRIDVAYDSSIPQHQ</sequence>
<name>A0A8X7TGP7_BRACI</name>
<protein>
    <submittedName>
        <fullName evidence="1">Uncharacterized protein</fullName>
    </submittedName>
</protein>
<dbReference type="EMBL" id="JAAMPC010001271">
    <property type="protein sequence ID" value="KAG2241004.1"/>
    <property type="molecule type" value="Genomic_DNA"/>
</dbReference>
<keyword evidence="2" id="KW-1185">Reference proteome</keyword>
<gene>
    <name evidence="1" type="ORF">Bca52824_096890</name>
</gene>
<evidence type="ECO:0000313" key="1">
    <source>
        <dbReference type="EMBL" id="KAG2241004.1"/>
    </source>
</evidence>
<dbReference type="Proteomes" id="UP000886595">
    <property type="component" value="Unassembled WGS sequence"/>
</dbReference>
<comment type="caution">
    <text evidence="1">The sequence shown here is derived from an EMBL/GenBank/DDBJ whole genome shotgun (WGS) entry which is preliminary data.</text>
</comment>
<organism evidence="1 2">
    <name type="scientific">Brassica carinata</name>
    <name type="common">Ethiopian mustard</name>
    <name type="synonym">Abyssinian cabbage</name>
    <dbReference type="NCBI Taxonomy" id="52824"/>
    <lineage>
        <taxon>Eukaryota</taxon>
        <taxon>Viridiplantae</taxon>
        <taxon>Streptophyta</taxon>
        <taxon>Embryophyta</taxon>
        <taxon>Tracheophyta</taxon>
        <taxon>Spermatophyta</taxon>
        <taxon>Magnoliopsida</taxon>
        <taxon>eudicotyledons</taxon>
        <taxon>Gunneridae</taxon>
        <taxon>Pentapetalae</taxon>
        <taxon>rosids</taxon>
        <taxon>malvids</taxon>
        <taxon>Brassicales</taxon>
        <taxon>Brassicaceae</taxon>
        <taxon>Brassiceae</taxon>
        <taxon>Brassica</taxon>
    </lineage>
</organism>
<accession>A0A8X7TGP7</accession>
<evidence type="ECO:0000313" key="2">
    <source>
        <dbReference type="Proteomes" id="UP000886595"/>
    </source>
</evidence>